<evidence type="ECO:0000256" key="1">
    <source>
        <dbReference type="SAM" id="MobiDB-lite"/>
    </source>
</evidence>
<feature type="compositionally biased region" description="Polar residues" evidence="1">
    <location>
        <begin position="1322"/>
        <end position="1333"/>
    </location>
</feature>
<feature type="compositionally biased region" description="Polar residues" evidence="1">
    <location>
        <begin position="15"/>
        <end position="29"/>
    </location>
</feature>
<dbReference type="EMBL" id="CABPSB010000001">
    <property type="protein sequence ID" value="VVD67043.1"/>
    <property type="molecule type" value="Genomic_DNA"/>
</dbReference>
<proteinExistence type="predicted"/>
<dbReference type="OrthoDB" id="8931957at2"/>
<keyword evidence="3" id="KW-1185">Reference proteome</keyword>
<feature type="region of interest" description="Disordered" evidence="1">
    <location>
        <begin position="837"/>
        <end position="858"/>
    </location>
</feature>
<feature type="region of interest" description="Disordered" evidence="1">
    <location>
        <begin position="15"/>
        <end position="45"/>
    </location>
</feature>
<name>A0A5E4RVH3_9BURK</name>
<sequence>MQIASQSGSLALAWQSSHAATSSETPSRGGQSGAAPGNSTYVAETGGDTQIEDVPQAARVSADLLAALAALDWRARVVHALVCTQDGAWGQVSSALAFHLLDRRDTTWHPAIQCGVRLLTGWLADSRGMSTGAPPAEVLYDGQRFGICRQGGVEWAAASMACHGLWHALLAGVEARRMSEVDLGDRSMWRALMSRLVLSDPACAVAAWQTQLAGNAPEFRVPVPGTLRDLLRTCGRLLATGAALGVSSGFASGALFPAGSIVRTDGAARASGGSFGSFGSAGSAQPGQGMLATHMPLAVAAAAGVLELAAAVRTYAALPDAESSNAFQRAQYLSVLSFLLPSLRACELRQLVLRLGPQFARLDLYDVASAVQRRLERVDARAPHRTPQQIIDRLNVGRLYRKARERERQAFRFDPPGAAQALEAALQMACAMDMLAPGANRIRQGRELRRSERWARWCAEQDAVAQARAPLGLTARVDEPSAQRKASPIARTFVMKTDDLPLPDMHTRANRTMLRDIVEHRLLVGFEAASAMSWRAEDFMAHGAATPDASDAAGAGAPPGHAHRLANAAFLPAASTALGAMLGVRSRTGWLSGLFTGVASLILPGASARKNRPMHHAKPLHVTDAPAPTPPMRLVPGVESSALDQMLHMIEATEISRAQNVSIDGYAGRAQAHLCLQMEAVLNGMQGGAVSSTTPRTNGADAAPVKPTMPWGGEVEVTFQFWGRSPDPSRFTMGWGSRMSQNFTIFDIALGHHFLREFRTPSGISEIVSVAPVDADHATLLARVNNDNFRKALRGCLADELKRQQNNPLLIDAYEAYVRNVFTGVLVNATSDAWERQSPPGGRVGGAHRPWHPSRAGSGQRRRFRVGYGAVRLLAYDGQIVPDLVCVSQPSGGAVVLISIAHAMAFHWSPTAESTEAFQRFMHCHLSKMQRQHLERYARWSPLRFRIDTGVLTNRPCRASRADSGREPIAQRPLNATAESYSQVSLKPAFSFVSCPSPERELWFAKVARADADRDLLIVTDEMRDMFRSSTMRQKVLDALKFSGPATAMAFNGTGQAGAIMTLACELDPHGAAYATLADRAQRADLDELRRIQREMSVAASVSSLFRNPHLRPIDAVADWTLENLDNMREISRSIDTFMTSWPEVSRRRQKFADEVASLHSGAKAGATPVTQPIWVALSAIKSRQGLRTGGVATQPLSVQDKQVDRFLGSAAAQVISNDRLSRIPQGYCVALMSADGTTGFAGVTSGERTILGALVNDTGAPVPYAIDCIDIAQFTFLADGLCRYGDREGKLYVEPLTDRLPVWSDSAKRIAARANSSHALRATSMGTSTTPLPASRDGAMPAGAGWFKPQPNAEHLASHIRGKRAADRWTTFVDAWYAQEGRVSAGAALDVMRRNATTAQSTTTAPPPRVEAVIGREGRGAQMPSTPPTPTLPAHAIAAHWNTAPVKHALTQFIARVQRGLLLWHLPQMSPTHAALVLNALRKTAPFRLVTVDAVRLPGVVGLGDGPCRVLFSLTSGEAVALGVGSAVAEGAPELPPAASAASGTSDASAAALRAFLAPHRHGTGQAMRVALGPSLSDDGIDPIIDDLLDHVSATRQRNQTLDAGIVDLVGHVARTLSPQDARALRATLGDAAPDAVELREEVVYLNEAVGHSQTSPGLGWAYDIGTAIREFSDDIFLRSSVGERVDEATAFASAFVDRIRQCRVQHRVSRDIASLIEFGIGRPDFARAMLGAGVGLDDGKFGAAMSALRAQVPGRPGLCTRQPAALQLIPLRSAEALAGVPRGHRILSRPASAESRQAATHDALTYDDMLSLGNGHIAEARAFGTTGHAGFRLACVDVTRDDASFRWSDERGAWHCHGVDVDLWMQSDTPGIYAEPAAPRLQAGTVSAAQCESALRSLPAVSALQPERTGSRELTVDARLALMVEAVATTLRDYGVADIRYRMIAAWSSPDQYRPKLSLAVTGKALASWVEAGNVDRVIADGFPRQTLGDASGISSDARVISEVDWQAQYADHGANRCIKYIDFASLNDALDAAWEITTMPGALAGDFRPQGVMLRLPEWRTATGTPALT</sequence>
<organism evidence="2 3">
    <name type="scientific">Pandoraea anhela</name>
    <dbReference type="NCBI Taxonomy" id="2508295"/>
    <lineage>
        <taxon>Bacteria</taxon>
        <taxon>Pseudomonadati</taxon>
        <taxon>Pseudomonadota</taxon>
        <taxon>Betaproteobacteria</taxon>
        <taxon>Burkholderiales</taxon>
        <taxon>Burkholderiaceae</taxon>
        <taxon>Pandoraea</taxon>
    </lineage>
</organism>
<dbReference type="Proteomes" id="UP000406256">
    <property type="component" value="Unassembled WGS sequence"/>
</dbReference>
<dbReference type="Gene3D" id="3.10.670.10">
    <property type="entry name" value="Secreted effector protein ssei"/>
    <property type="match status" value="1"/>
</dbReference>
<feature type="region of interest" description="Disordered" evidence="1">
    <location>
        <begin position="1322"/>
        <end position="1351"/>
    </location>
</feature>
<evidence type="ECO:0000313" key="3">
    <source>
        <dbReference type="Proteomes" id="UP000406256"/>
    </source>
</evidence>
<accession>A0A5E4RVH3</accession>
<evidence type="ECO:0000313" key="2">
    <source>
        <dbReference type="EMBL" id="VVD67043.1"/>
    </source>
</evidence>
<reference evidence="2 3" key="1">
    <citation type="submission" date="2019-08" db="EMBL/GenBank/DDBJ databases">
        <authorList>
            <person name="Peeters C."/>
        </authorList>
    </citation>
    <scope>NUCLEOTIDE SEQUENCE [LARGE SCALE GENOMIC DNA]</scope>
    <source>
        <strain evidence="2 3">LMG 31108</strain>
    </source>
</reference>
<protein>
    <submittedName>
        <fullName evidence="2">Uncharacterized protein</fullName>
    </submittedName>
</protein>
<gene>
    <name evidence="2" type="ORF">PAN31108_00414</name>
</gene>
<dbReference type="RefSeq" id="WP_150667226.1">
    <property type="nucleotide sequence ID" value="NZ_CABPSB010000001.1"/>
</dbReference>